<organism evidence="2 3">
    <name type="scientific">Chitinophaga skermanii</name>
    <dbReference type="NCBI Taxonomy" id="331697"/>
    <lineage>
        <taxon>Bacteria</taxon>
        <taxon>Pseudomonadati</taxon>
        <taxon>Bacteroidota</taxon>
        <taxon>Chitinophagia</taxon>
        <taxon>Chitinophagales</taxon>
        <taxon>Chitinophagaceae</taxon>
        <taxon>Chitinophaga</taxon>
    </lineage>
</organism>
<dbReference type="Pfam" id="PF02469">
    <property type="entry name" value="Fasciclin"/>
    <property type="match status" value="1"/>
</dbReference>
<dbReference type="Proteomes" id="UP000249547">
    <property type="component" value="Unassembled WGS sequence"/>
</dbReference>
<feature type="domain" description="FAS1" evidence="1">
    <location>
        <begin position="36"/>
        <end position="183"/>
    </location>
</feature>
<feature type="domain" description="FAS1" evidence="1">
    <location>
        <begin position="187"/>
        <end position="353"/>
    </location>
</feature>
<dbReference type="SUPFAM" id="SSF82153">
    <property type="entry name" value="FAS1 domain"/>
    <property type="match status" value="2"/>
</dbReference>
<reference evidence="2 3" key="1">
    <citation type="submission" date="2018-06" db="EMBL/GenBank/DDBJ databases">
        <title>Genomic Encyclopedia of Archaeal and Bacterial Type Strains, Phase II (KMG-II): from individual species to whole genera.</title>
        <authorList>
            <person name="Goeker M."/>
        </authorList>
    </citation>
    <scope>NUCLEOTIDE SEQUENCE [LARGE SCALE GENOMIC DNA]</scope>
    <source>
        <strain evidence="2 3">DSM 23857</strain>
    </source>
</reference>
<dbReference type="PROSITE" id="PS50213">
    <property type="entry name" value="FAS1"/>
    <property type="match status" value="2"/>
</dbReference>
<dbReference type="RefSeq" id="WP_111596850.1">
    <property type="nucleotide sequence ID" value="NZ_QLLL01000002.1"/>
</dbReference>
<dbReference type="InterPro" id="IPR036378">
    <property type="entry name" value="FAS1_dom_sf"/>
</dbReference>
<protein>
    <submittedName>
        <fullName evidence="2">Putative surface protein with fasciclin (FAS1) repeats</fullName>
    </submittedName>
</protein>
<dbReference type="AlphaFoldDB" id="A0A327R4C5"/>
<comment type="caution">
    <text evidence="2">The sequence shown here is derived from an EMBL/GenBank/DDBJ whole genome shotgun (WGS) entry which is preliminary data.</text>
</comment>
<dbReference type="EMBL" id="QLLL01000002">
    <property type="protein sequence ID" value="RAJ08737.1"/>
    <property type="molecule type" value="Genomic_DNA"/>
</dbReference>
<accession>A0A327R4C5</accession>
<dbReference type="GO" id="GO:0007155">
    <property type="term" value="P:cell adhesion"/>
    <property type="evidence" value="ECO:0007669"/>
    <property type="project" value="TreeGrafter"/>
</dbReference>
<sequence>MKHLNIVYIGLVSMLLCGASACKHDDITTRPVNLNYRPGADFIKNNYDLTIFSALIDKSGMKDELNGAGPYTFIAPNDKAFTEIGLTKDKVATISEDSAKHIVQYHVITRRLMTDDIPANGVDVRYATLYDDRQLYVSNGSYSPGQEIDPTKNRKEIYFNGSLAIKKDVTVLNGNLYVTDKVMKYTPGDMQAFLADKPELSILVAGFKKFGYWDKLKGLKPFTILAPTNAVFEKAGMTEAFVNAMNTNEYYGTRLFGVYLMQGNRYFVNDFSVFRTITGVNGITVLIDPSDTWSFSMYVQTNTYTGLPTTMYITIRTALQYPYEEVKNFSDGIPANYDFLTDNGILHKIETVIVLPSQAKR</sequence>
<dbReference type="InterPro" id="IPR050904">
    <property type="entry name" value="Adhesion/Biosynth-related"/>
</dbReference>
<proteinExistence type="predicted"/>
<dbReference type="Gene3D" id="2.30.180.10">
    <property type="entry name" value="FAS1 domain"/>
    <property type="match status" value="2"/>
</dbReference>
<dbReference type="OrthoDB" id="1144324at2"/>
<dbReference type="SMART" id="SM00554">
    <property type="entry name" value="FAS1"/>
    <property type="match status" value="1"/>
</dbReference>
<dbReference type="GO" id="GO:0005615">
    <property type="term" value="C:extracellular space"/>
    <property type="evidence" value="ECO:0007669"/>
    <property type="project" value="TreeGrafter"/>
</dbReference>
<dbReference type="GO" id="GO:0030198">
    <property type="term" value="P:extracellular matrix organization"/>
    <property type="evidence" value="ECO:0007669"/>
    <property type="project" value="TreeGrafter"/>
</dbReference>
<dbReference type="InterPro" id="IPR000782">
    <property type="entry name" value="FAS1_domain"/>
</dbReference>
<dbReference type="GO" id="GO:0050839">
    <property type="term" value="F:cell adhesion molecule binding"/>
    <property type="evidence" value="ECO:0007669"/>
    <property type="project" value="TreeGrafter"/>
</dbReference>
<dbReference type="GO" id="GO:0031012">
    <property type="term" value="C:extracellular matrix"/>
    <property type="evidence" value="ECO:0007669"/>
    <property type="project" value="TreeGrafter"/>
</dbReference>
<dbReference type="PANTHER" id="PTHR10900:SF77">
    <property type="entry name" value="FI19380P1"/>
    <property type="match status" value="1"/>
</dbReference>
<keyword evidence="3" id="KW-1185">Reference proteome</keyword>
<dbReference type="PANTHER" id="PTHR10900">
    <property type="entry name" value="PERIOSTIN-RELATED"/>
    <property type="match status" value="1"/>
</dbReference>
<gene>
    <name evidence="2" type="ORF">LX64_01391</name>
</gene>
<name>A0A327R4C5_9BACT</name>
<evidence type="ECO:0000313" key="2">
    <source>
        <dbReference type="EMBL" id="RAJ08737.1"/>
    </source>
</evidence>
<evidence type="ECO:0000259" key="1">
    <source>
        <dbReference type="PROSITE" id="PS50213"/>
    </source>
</evidence>
<dbReference type="PROSITE" id="PS51257">
    <property type="entry name" value="PROKAR_LIPOPROTEIN"/>
    <property type="match status" value="1"/>
</dbReference>
<evidence type="ECO:0000313" key="3">
    <source>
        <dbReference type="Proteomes" id="UP000249547"/>
    </source>
</evidence>